<dbReference type="InterPro" id="IPR016181">
    <property type="entry name" value="Acyl_CoA_acyltransferase"/>
</dbReference>
<name>A0ABX7G7L6_9GAMM</name>
<feature type="domain" description="N-acetyltransferase" evidence="1">
    <location>
        <begin position="33"/>
        <end position="171"/>
    </location>
</feature>
<keyword evidence="3" id="KW-1185">Reference proteome</keyword>
<dbReference type="Gene3D" id="3.40.630.30">
    <property type="match status" value="1"/>
</dbReference>
<evidence type="ECO:0000313" key="2">
    <source>
        <dbReference type="EMBL" id="QRH03270.1"/>
    </source>
</evidence>
<evidence type="ECO:0000313" key="3">
    <source>
        <dbReference type="Proteomes" id="UP000596252"/>
    </source>
</evidence>
<protein>
    <submittedName>
        <fullName evidence="2">GNAT family N-acetyltransferase</fullName>
    </submittedName>
</protein>
<dbReference type="InterPro" id="IPR000182">
    <property type="entry name" value="GNAT_dom"/>
</dbReference>
<dbReference type="EMBL" id="CP069213">
    <property type="protein sequence ID" value="QRH03270.1"/>
    <property type="molecule type" value="Genomic_DNA"/>
</dbReference>
<gene>
    <name evidence="2" type="ORF">JQC75_07715</name>
</gene>
<dbReference type="CDD" id="cd04301">
    <property type="entry name" value="NAT_SF"/>
    <property type="match status" value="1"/>
</dbReference>
<sequence length="172" mass="19106">MTMSFETQRLNVVEIVDSVALSERSDLLERVPAILTPAVVEHLPPYFHGVNSRGSADMWLERMLRESRLLQVTSKTNEIVGFLFICVENEHHAHIGYLLAQAYWGKGLATELLQGFIGAAASTESWLTLVGGVDKANTASAKLLEKLGFTAQPQSENSLVFYEYRLSQPVPK</sequence>
<reference evidence="2 3" key="1">
    <citation type="journal article" date="2012" name="Antonie Van Leeuwenhoek">
        <title>Shewanella litorisediminis sp. nov., a gammaproteobacterium isolated from a tidal flat sediment.</title>
        <authorList>
            <person name="Lee M.H."/>
            <person name="Yoon J.H."/>
        </authorList>
    </citation>
    <scope>NUCLEOTIDE SEQUENCE [LARGE SCALE GENOMIC DNA]</scope>
    <source>
        <strain evidence="2 3">SMK1-12</strain>
    </source>
</reference>
<dbReference type="Pfam" id="PF13302">
    <property type="entry name" value="Acetyltransf_3"/>
    <property type="match status" value="1"/>
</dbReference>
<organism evidence="2 3">
    <name type="scientific">Shewanella litorisediminis</name>
    <dbReference type="NCBI Taxonomy" id="1173586"/>
    <lineage>
        <taxon>Bacteria</taxon>
        <taxon>Pseudomonadati</taxon>
        <taxon>Pseudomonadota</taxon>
        <taxon>Gammaproteobacteria</taxon>
        <taxon>Alteromonadales</taxon>
        <taxon>Shewanellaceae</taxon>
        <taxon>Shewanella</taxon>
    </lineage>
</organism>
<dbReference type="Proteomes" id="UP000596252">
    <property type="component" value="Chromosome"/>
</dbReference>
<accession>A0ABX7G7L6</accession>
<evidence type="ECO:0000259" key="1">
    <source>
        <dbReference type="PROSITE" id="PS51186"/>
    </source>
</evidence>
<dbReference type="PANTHER" id="PTHR43792:SF1">
    <property type="entry name" value="N-ACETYLTRANSFERASE DOMAIN-CONTAINING PROTEIN"/>
    <property type="match status" value="1"/>
</dbReference>
<dbReference type="RefSeq" id="WP_203326828.1">
    <property type="nucleotide sequence ID" value="NZ_CP069213.1"/>
</dbReference>
<dbReference type="InterPro" id="IPR051531">
    <property type="entry name" value="N-acetyltransferase"/>
</dbReference>
<dbReference type="PROSITE" id="PS51186">
    <property type="entry name" value="GNAT"/>
    <property type="match status" value="1"/>
</dbReference>
<dbReference type="PANTHER" id="PTHR43792">
    <property type="entry name" value="GNAT FAMILY, PUTATIVE (AFU_ORTHOLOGUE AFUA_3G00765)-RELATED-RELATED"/>
    <property type="match status" value="1"/>
</dbReference>
<proteinExistence type="predicted"/>
<dbReference type="SUPFAM" id="SSF55729">
    <property type="entry name" value="Acyl-CoA N-acyltransferases (Nat)"/>
    <property type="match status" value="1"/>
</dbReference>